<dbReference type="GeneTree" id="ENSGT00940000158461"/>
<keyword evidence="3" id="KW-1185">Reference proteome</keyword>
<dbReference type="PANTHER" id="PTHR44523">
    <property type="entry name" value="TETRATRICOPEPTIDE REPEAT PROTEIN 13"/>
    <property type="match status" value="1"/>
</dbReference>
<proteinExistence type="predicted"/>
<dbReference type="Ensembl" id="ENSSCAT00000004836.1">
    <property type="protein sequence ID" value="ENSSCAP00000004162.1"/>
    <property type="gene ID" value="ENSSCAG00000003423.1"/>
</dbReference>
<gene>
    <name evidence="2" type="primary">TTC13</name>
</gene>
<evidence type="ECO:0000313" key="2">
    <source>
        <dbReference type="Ensembl" id="ENSSCAP00000004162.1"/>
    </source>
</evidence>
<dbReference type="Proteomes" id="UP000694409">
    <property type="component" value="Unassembled WGS sequence"/>
</dbReference>
<organism evidence="2 3">
    <name type="scientific">Serinus canaria</name>
    <name type="common">Island canary</name>
    <name type="synonym">Fringilla canaria</name>
    <dbReference type="NCBI Taxonomy" id="9135"/>
    <lineage>
        <taxon>Eukaryota</taxon>
        <taxon>Metazoa</taxon>
        <taxon>Chordata</taxon>
        <taxon>Craniata</taxon>
        <taxon>Vertebrata</taxon>
        <taxon>Euteleostomi</taxon>
        <taxon>Archelosauria</taxon>
        <taxon>Archosauria</taxon>
        <taxon>Dinosauria</taxon>
        <taxon>Saurischia</taxon>
        <taxon>Theropoda</taxon>
        <taxon>Coelurosauria</taxon>
        <taxon>Aves</taxon>
        <taxon>Neognathae</taxon>
        <taxon>Neoaves</taxon>
        <taxon>Telluraves</taxon>
        <taxon>Australaves</taxon>
        <taxon>Passeriformes</taxon>
        <taxon>Passeroidea</taxon>
        <taxon>Fringillidae</taxon>
        <taxon>Carduelinae</taxon>
        <taxon>Serinus</taxon>
    </lineage>
</organism>
<name>A0A8C9MJ81_SERCA</name>
<evidence type="ECO:0000256" key="1">
    <source>
        <dbReference type="SAM" id="MobiDB-lite"/>
    </source>
</evidence>
<dbReference type="AlphaFoldDB" id="A0A8C9MJ81"/>
<feature type="compositionally biased region" description="Low complexity" evidence="1">
    <location>
        <begin position="1"/>
        <end position="13"/>
    </location>
</feature>
<sequence>MAGRSTPSPFTASTPPPRFRVRERGRAKPRRAASRELWFSCRCRTPDCACGELHVPGGSATAAPWEGRRGRPAFPAEAAHMRAVKMAPAGGLAWRPWVPLVLLALLARAALALTERYPALSLFQQERHRQRHGPAGEWAEQYSAECDSSFLHFHESDCDIGGSSSCESILSLNTEKILSQAKLLAEQKRFPFATDNDNTNEELASTFSLNTGMVELTLFYVPSFLCSGIETLKMILITLRS</sequence>
<evidence type="ECO:0000313" key="3">
    <source>
        <dbReference type="Proteomes" id="UP000694409"/>
    </source>
</evidence>
<feature type="region of interest" description="Disordered" evidence="1">
    <location>
        <begin position="1"/>
        <end position="28"/>
    </location>
</feature>
<reference evidence="2" key="1">
    <citation type="submission" date="2025-08" db="UniProtKB">
        <authorList>
            <consortium name="Ensembl"/>
        </authorList>
    </citation>
    <scope>IDENTIFICATION</scope>
</reference>
<reference evidence="2" key="2">
    <citation type="submission" date="2025-09" db="UniProtKB">
        <authorList>
            <consortium name="Ensembl"/>
        </authorList>
    </citation>
    <scope>IDENTIFICATION</scope>
</reference>
<protein>
    <submittedName>
        <fullName evidence="2">Tetratricopeptide repeat domain 13</fullName>
    </submittedName>
</protein>
<accession>A0A8C9MJ81</accession>
<dbReference type="PANTHER" id="PTHR44523:SF1">
    <property type="entry name" value="TETRATRICOPEPTIDE REPEAT PROTEIN 13"/>
    <property type="match status" value="1"/>
</dbReference>